<keyword evidence="11" id="KW-1185">Reference proteome</keyword>
<keyword evidence="7" id="KW-0539">Nucleus</keyword>
<dbReference type="GO" id="GO:0000462">
    <property type="term" value="P:maturation of SSU-rRNA from tricistronic rRNA transcript (SSU-rRNA, 5.8S rRNA, LSU-rRNA)"/>
    <property type="evidence" value="ECO:0007669"/>
    <property type="project" value="TreeGrafter"/>
</dbReference>
<evidence type="ECO:0000313" key="10">
    <source>
        <dbReference type="EMBL" id="CAJ1384748.1"/>
    </source>
</evidence>
<feature type="region of interest" description="Disordered" evidence="9">
    <location>
        <begin position="893"/>
        <end position="996"/>
    </location>
</feature>
<evidence type="ECO:0000256" key="6">
    <source>
        <dbReference type="ARBA" id="ARBA00023054"/>
    </source>
</evidence>
<keyword evidence="6 8" id="KW-0175">Coiled coil</keyword>
<dbReference type="EMBL" id="CAUJNA010001147">
    <property type="protein sequence ID" value="CAJ1384748.1"/>
    <property type="molecule type" value="Genomic_DNA"/>
</dbReference>
<comment type="subcellular location">
    <subcellularLocation>
        <location evidence="1">Nucleus</location>
        <location evidence="1">Nucleolus</location>
    </subcellularLocation>
</comment>
<keyword evidence="5" id="KW-0698">rRNA processing</keyword>
<dbReference type="Proteomes" id="UP001178507">
    <property type="component" value="Unassembled WGS sequence"/>
</dbReference>
<name>A0AA36IBM7_9DINO</name>
<dbReference type="InterPro" id="IPR019310">
    <property type="entry name" value="Efg1"/>
</dbReference>
<feature type="compositionally biased region" description="Basic and acidic residues" evidence="9">
    <location>
        <begin position="898"/>
        <end position="907"/>
    </location>
</feature>
<evidence type="ECO:0000256" key="4">
    <source>
        <dbReference type="ARBA" id="ARBA00019827"/>
    </source>
</evidence>
<reference evidence="10" key="1">
    <citation type="submission" date="2023-08" db="EMBL/GenBank/DDBJ databases">
        <authorList>
            <person name="Chen Y."/>
            <person name="Shah S."/>
            <person name="Dougan E. K."/>
            <person name="Thang M."/>
            <person name="Chan C."/>
        </authorList>
    </citation>
    <scope>NUCLEOTIDE SEQUENCE</scope>
</reference>
<comment type="similarity">
    <text evidence="2">Belongs to the EFG1 family.</text>
</comment>
<feature type="compositionally biased region" description="Basic residues" evidence="9">
    <location>
        <begin position="945"/>
        <end position="955"/>
    </location>
</feature>
<dbReference type="GO" id="GO:0005730">
    <property type="term" value="C:nucleolus"/>
    <property type="evidence" value="ECO:0007669"/>
    <property type="project" value="UniProtKB-SubCell"/>
</dbReference>
<dbReference type="PANTHER" id="PTHR33911">
    <property type="entry name" value="RRNA-PROCESSING PROTEIN EFG1"/>
    <property type="match status" value="1"/>
</dbReference>
<feature type="compositionally biased region" description="Basic and acidic residues" evidence="9">
    <location>
        <begin position="934"/>
        <end position="943"/>
    </location>
</feature>
<evidence type="ECO:0000256" key="1">
    <source>
        <dbReference type="ARBA" id="ARBA00004604"/>
    </source>
</evidence>
<comment type="caution">
    <text evidence="10">The sequence shown here is derived from an EMBL/GenBank/DDBJ whole genome shotgun (WGS) entry which is preliminary data.</text>
</comment>
<feature type="compositionally biased region" description="Basic and acidic residues" evidence="9">
    <location>
        <begin position="973"/>
        <end position="987"/>
    </location>
</feature>
<sequence length="1025" mass="110040">MESGQDLNAALTPGTSFEQDEAQFVSARDPFARTVRVNCRTVALTLGAAILLAAALPLRSSAPAAPAVLVAEAAVSDAPPETQSEGEGSDSPDFSGWSCGNDLAAVEAPRIYRTSKTWTQQTSQVVRVKLWGGGGMGGAPVRLKSDDDCRVRRSRRLRRADKRRADLNNRANQLNPNNWRYWASRGMQPPWRRAGNIYQGGSAGRGTRGGAALPLQNGQVPLGPPSYGLPPAPPPPGPTDSSELRGQPLRLVRRAAQKAHRAARKWLPRERRWKVTQEDPTTIGPCGELWLCGGGGGGGAFTDRLVNLTAGRVYELQVGLGGFPGAPHGLATRLMEHLPGGRRLLAEAAGGLGAVAVDEERLLALGGLGATKGDLKGVDGEASRSDLQGLQTQRLVLTGADLTKRQARATAPFDDFAAIRVPCAGGAGMDSLERRAGFTETLLGMPILESNPPPPPAPPSFEPSEHMLVCLPSAAGAYNYPPKLFAKGSEMLLNPRCAEIAKLIPRLFERARQQYMSGPPNMRVRIESFEGHQALVRVVESVATFKFLNGPPPGFSQSSWSWQRSPGLIEQNGEMYLKLNLTAAATCVSSIPSLNGSQCIGVACLRSKPGAPCQALPSCTAGLQSFVLTNFSRKVAPMAASFVGPRGGPSAAAAPDGVLFPGHGGDGSCPELLPSAEPLEPQLPLSGALPRRVAPLNGEPGLAAVYACAEQRLHVDQWHGNFWMHLVSGPAPKALRKTGDGGSVECWGGGFAKGPGPITFVPGLARPCQIGLAFSVILHMTRLNCTKYHYLKFVERQKIERRMKSCKRQLEQACQKGQEAEAEALRVQLRTHLADHEYIRHYPKHLPYNSLFPAQDSEASRKRREEIRKLIREELQKEGQPSALDAELVEPEVPMQEEVPKAKEPGPKKMKKARKRSKAMEKEEVEEAKVQPTKVKDLEEPAPKRAGKVKKKGKAKAVEPELEGPPQAKKVKKGPEEGGRDKVKAKADGQLPLHPSWAAAKNAKVAGAIVSSAGDRKVFDSDSDA</sequence>
<feature type="coiled-coil region" evidence="8">
    <location>
        <begin position="796"/>
        <end position="823"/>
    </location>
</feature>
<dbReference type="GO" id="GO:0030688">
    <property type="term" value="C:preribosome, small subunit precursor"/>
    <property type="evidence" value="ECO:0007669"/>
    <property type="project" value="TreeGrafter"/>
</dbReference>
<proteinExistence type="inferred from homology"/>
<dbReference type="InterPro" id="IPR050786">
    <property type="entry name" value="EFG1_rRNA-proc"/>
</dbReference>
<evidence type="ECO:0000256" key="8">
    <source>
        <dbReference type="SAM" id="Coils"/>
    </source>
</evidence>
<dbReference type="AlphaFoldDB" id="A0AA36IBM7"/>
<feature type="compositionally biased region" description="Basic residues" evidence="9">
    <location>
        <begin position="908"/>
        <end position="917"/>
    </location>
</feature>
<dbReference type="Pfam" id="PF10153">
    <property type="entry name" value="Efg1"/>
    <property type="match status" value="1"/>
</dbReference>
<evidence type="ECO:0000256" key="9">
    <source>
        <dbReference type="SAM" id="MobiDB-lite"/>
    </source>
</evidence>
<feature type="compositionally biased region" description="Pro residues" evidence="9">
    <location>
        <begin position="222"/>
        <end position="238"/>
    </location>
</feature>
<organism evidence="10 11">
    <name type="scientific">Effrenium voratum</name>
    <dbReference type="NCBI Taxonomy" id="2562239"/>
    <lineage>
        <taxon>Eukaryota</taxon>
        <taxon>Sar</taxon>
        <taxon>Alveolata</taxon>
        <taxon>Dinophyceae</taxon>
        <taxon>Suessiales</taxon>
        <taxon>Symbiodiniaceae</taxon>
        <taxon>Effrenium</taxon>
    </lineage>
</organism>
<evidence type="ECO:0000256" key="5">
    <source>
        <dbReference type="ARBA" id="ARBA00022552"/>
    </source>
</evidence>
<evidence type="ECO:0000256" key="7">
    <source>
        <dbReference type="ARBA" id="ARBA00023242"/>
    </source>
</evidence>
<accession>A0AA36IBM7</accession>
<dbReference type="PANTHER" id="PTHR33911:SF1">
    <property type="entry name" value="RRNA-PROCESSING PROTEIN EFG1"/>
    <property type="match status" value="1"/>
</dbReference>
<feature type="region of interest" description="Disordered" evidence="9">
    <location>
        <begin position="200"/>
        <end position="244"/>
    </location>
</feature>
<evidence type="ECO:0000313" key="11">
    <source>
        <dbReference type="Proteomes" id="UP001178507"/>
    </source>
</evidence>
<protein>
    <recommendedName>
        <fullName evidence="3">rRNA-processing protein EFG1</fullName>
    </recommendedName>
    <alternativeName>
        <fullName evidence="4">rRNA-processing protein efg1</fullName>
    </alternativeName>
</protein>
<gene>
    <name evidence="10" type="ORF">EVOR1521_LOCUS11550</name>
</gene>
<evidence type="ECO:0000256" key="3">
    <source>
        <dbReference type="ARBA" id="ARBA00018689"/>
    </source>
</evidence>
<evidence type="ECO:0000256" key="2">
    <source>
        <dbReference type="ARBA" id="ARBA00006916"/>
    </source>
</evidence>